<dbReference type="EMBL" id="HACG01004270">
    <property type="protein sequence ID" value="CEK51135.1"/>
    <property type="molecule type" value="Transcribed_RNA"/>
</dbReference>
<proteinExistence type="predicted"/>
<name>A0A0B6Y6K3_9EUPU</name>
<sequence>FSCTFSQMGVHFLCPLKPFLEVFLLYDRWEPPLAKHLVYKLQSTEDILYHNMADVPIDTVIADTVWYCRIIVK</sequence>
<feature type="non-terminal residue" evidence="1">
    <location>
        <position position="1"/>
    </location>
</feature>
<feature type="non-terminal residue" evidence="1">
    <location>
        <position position="73"/>
    </location>
</feature>
<reference evidence="1" key="1">
    <citation type="submission" date="2014-12" db="EMBL/GenBank/DDBJ databases">
        <title>Insight into the proteome of Arion vulgaris.</title>
        <authorList>
            <person name="Aradska J."/>
            <person name="Bulat T."/>
            <person name="Smidak R."/>
            <person name="Sarate P."/>
            <person name="Gangsoo J."/>
            <person name="Sialana F."/>
            <person name="Bilban M."/>
            <person name="Lubec G."/>
        </authorList>
    </citation>
    <scope>NUCLEOTIDE SEQUENCE</scope>
    <source>
        <tissue evidence="1">Skin</tissue>
    </source>
</reference>
<dbReference type="AlphaFoldDB" id="A0A0B6Y6K3"/>
<evidence type="ECO:0000313" key="1">
    <source>
        <dbReference type="EMBL" id="CEK51135.1"/>
    </source>
</evidence>
<accession>A0A0B6Y6K3</accession>
<organism evidence="1">
    <name type="scientific">Arion vulgaris</name>
    <dbReference type="NCBI Taxonomy" id="1028688"/>
    <lineage>
        <taxon>Eukaryota</taxon>
        <taxon>Metazoa</taxon>
        <taxon>Spiralia</taxon>
        <taxon>Lophotrochozoa</taxon>
        <taxon>Mollusca</taxon>
        <taxon>Gastropoda</taxon>
        <taxon>Heterobranchia</taxon>
        <taxon>Euthyneura</taxon>
        <taxon>Panpulmonata</taxon>
        <taxon>Eupulmonata</taxon>
        <taxon>Stylommatophora</taxon>
        <taxon>Helicina</taxon>
        <taxon>Arionoidea</taxon>
        <taxon>Arionidae</taxon>
        <taxon>Arion</taxon>
    </lineage>
</organism>
<protein>
    <submittedName>
        <fullName evidence="1">Uncharacterized protein</fullName>
    </submittedName>
</protein>
<gene>
    <name evidence="1" type="primary">ORF12591</name>
</gene>